<accession>A0A6D2JYD9</accession>
<feature type="domain" description="Arabidopsis retrotransposon Orf1 C-terminal" evidence="2">
    <location>
        <begin position="195"/>
        <end position="294"/>
    </location>
</feature>
<name>A0A6D2JYD9_9BRAS</name>
<comment type="caution">
    <text evidence="3">The sequence shown here is derived from an EMBL/GenBank/DDBJ whole genome shotgun (WGS) entry which is preliminary data.</text>
</comment>
<dbReference type="EMBL" id="CACVBM020001407">
    <property type="protein sequence ID" value="CAA7049210.1"/>
    <property type="molecule type" value="Genomic_DNA"/>
</dbReference>
<evidence type="ECO:0000313" key="3">
    <source>
        <dbReference type="EMBL" id="CAA7049210.1"/>
    </source>
</evidence>
<dbReference type="OrthoDB" id="1423700at2759"/>
<evidence type="ECO:0000256" key="1">
    <source>
        <dbReference type="SAM" id="MobiDB-lite"/>
    </source>
</evidence>
<proteinExistence type="predicted"/>
<dbReference type="Pfam" id="PF03078">
    <property type="entry name" value="ATHILA"/>
    <property type="match status" value="2"/>
</dbReference>
<feature type="domain" description="Arabidopsis retrotransposon Orf1 C-terminal" evidence="2">
    <location>
        <begin position="76"/>
        <end position="139"/>
    </location>
</feature>
<protein>
    <recommendedName>
        <fullName evidence="2">Arabidopsis retrotransposon Orf1 C-terminal domain-containing protein</fullName>
    </recommendedName>
</protein>
<keyword evidence="4" id="KW-1185">Reference proteome</keyword>
<feature type="region of interest" description="Disordered" evidence="1">
    <location>
        <begin position="292"/>
        <end position="359"/>
    </location>
</feature>
<reference evidence="3" key="1">
    <citation type="submission" date="2020-01" db="EMBL/GenBank/DDBJ databases">
        <authorList>
            <person name="Mishra B."/>
        </authorList>
    </citation>
    <scope>NUCLEOTIDE SEQUENCE [LARGE SCALE GENOMIC DNA]</scope>
</reference>
<dbReference type="AlphaFoldDB" id="A0A6D2JYD9"/>
<evidence type="ECO:0000313" key="4">
    <source>
        <dbReference type="Proteomes" id="UP000467841"/>
    </source>
</evidence>
<sequence length="359" mass="40450">MKSKDYAEIFDQMSFVGTRYPDLTAYEADDEPSACYQKETIEFLSTLRVNFYEPDEIVPEGHGSGRWARNRAWNATRELQAFWAMIGVGEYMASTAKSTHIRNPVLRYVHKALAHTIYARRDVTGVTEKELFFLNEGMKKGVCSLSQQSAQGKQWSAELWRTHNADPHELGITLEKPVDPQAINIQYLRKSTLPRENIDFEPPIETILEQGQEEEDYAHPGAAGEGESSGDVENLMDYKTGEFHFKNHEIKGRKSAANTALESINTLKAWNQFQDKAIKSLLKTVKKMGKRIKQLTKGKSKSPSHDSDNTPPIHLGSYHDDDVVEDSEEGDEGSSKFQTAETSTRKRKASKSPQASTKG</sequence>
<dbReference type="InterPro" id="IPR004312">
    <property type="entry name" value="ATHILA_Orf1_C"/>
</dbReference>
<gene>
    <name evidence="3" type="ORF">MERR_LOCUS36445</name>
</gene>
<evidence type="ECO:0000259" key="2">
    <source>
        <dbReference type="Pfam" id="PF03078"/>
    </source>
</evidence>
<feature type="compositionally biased region" description="Basic residues" evidence="1">
    <location>
        <begin position="292"/>
        <end position="302"/>
    </location>
</feature>
<dbReference type="Proteomes" id="UP000467841">
    <property type="component" value="Unassembled WGS sequence"/>
</dbReference>
<feature type="compositionally biased region" description="Acidic residues" evidence="1">
    <location>
        <begin position="322"/>
        <end position="332"/>
    </location>
</feature>
<organism evidence="3 4">
    <name type="scientific">Microthlaspi erraticum</name>
    <dbReference type="NCBI Taxonomy" id="1685480"/>
    <lineage>
        <taxon>Eukaryota</taxon>
        <taxon>Viridiplantae</taxon>
        <taxon>Streptophyta</taxon>
        <taxon>Embryophyta</taxon>
        <taxon>Tracheophyta</taxon>
        <taxon>Spermatophyta</taxon>
        <taxon>Magnoliopsida</taxon>
        <taxon>eudicotyledons</taxon>
        <taxon>Gunneridae</taxon>
        <taxon>Pentapetalae</taxon>
        <taxon>rosids</taxon>
        <taxon>malvids</taxon>
        <taxon>Brassicales</taxon>
        <taxon>Brassicaceae</taxon>
        <taxon>Coluteocarpeae</taxon>
        <taxon>Microthlaspi</taxon>
    </lineage>
</organism>